<feature type="region of interest" description="Disordered" evidence="1">
    <location>
        <begin position="42"/>
        <end position="67"/>
    </location>
</feature>
<evidence type="ECO:0000313" key="4">
    <source>
        <dbReference type="Proteomes" id="UP000051574"/>
    </source>
</evidence>
<reference evidence="3 4" key="1">
    <citation type="submission" date="2015-09" db="EMBL/GenBank/DDBJ databases">
        <title>Draft genome of the scarab beetle Oryctes borbonicus.</title>
        <authorList>
            <person name="Meyer J.M."/>
            <person name="Markov G.V."/>
            <person name="Baskaran P."/>
            <person name="Herrmann M."/>
            <person name="Sommer R.J."/>
            <person name="Roedelsperger C."/>
        </authorList>
    </citation>
    <scope>NUCLEOTIDE SEQUENCE [LARGE SCALE GENOMIC DNA]</scope>
    <source>
        <strain evidence="3">OB123</strain>
        <tissue evidence="3">Whole animal</tissue>
    </source>
</reference>
<sequence length="168" mass="19281">MAVNSIFILIVFASFIRFTIPQSTDNQVVDYKTLLSLLNAGEASPSNDNKSDQPEDEEKEDEEGETHGLQISSILDSFRPRKLLVPHLEILRLVESFLQLKGQMVSRLHALLYDNFDLFRSLYKVLVYKLSKLHGFSLQGVRIVRRILEFALSLMGQWEISVPTRTKK</sequence>
<feature type="compositionally biased region" description="Acidic residues" evidence="1">
    <location>
        <begin position="54"/>
        <end position="64"/>
    </location>
</feature>
<feature type="chain" id="PRO_5006668589" evidence="2">
    <location>
        <begin position="22"/>
        <end position="168"/>
    </location>
</feature>
<evidence type="ECO:0000256" key="1">
    <source>
        <dbReference type="SAM" id="MobiDB-lite"/>
    </source>
</evidence>
<dbReference type="AlphaFoldDB" id="A0A0T6BDD4"/>
<organism evidence="3 4">
    <name type="scientific">Oryctes borbonicus</name>
    <dbReference type="NCBI Taxonomy" id="1629725"/>
    <lineage>
        <taxon>Eukaryota</taxon>
        <taxon>Metazoa</taxon>
        <taxon>Ecdysozoa</taxon>
        <taxon>Arthropoda</taxon>
        <taxon>Hexapoda</taxon>
        <taxon>Insecta</taxon>
        <taxon>Pterygota</taxon>
        <taxon>Neoptera</taxon>
        <taxon>Endopterygota</taxon>
        <taxon>Coleoptera</taxon>
        <taxon>Polyphaga</taxon>
        <taxon>Scarabaeiformia</taxon>
        <taxon>Scarabaeidae</taxon>
        <taxon>Dynastinae</taxon>
        <taxon>Oryctes</taxon>
    </lineage>
</organism>
<gene>
    <name evidence="3" type="ORF">AMK59_2644</name>
</gene>
<feature type="signal peptide" evidence="2">
    <location>
        <begin position="1"/>
        <end position="21"/>
    </location>
</feature>
<dbReference type="OrthoDB" id="6748747at2759"/>
<accession>A0A0T6BDD4</accession>
<keyword evidence="2" id="KW-0732">Signal</keyword>
<evidence type="ECO:0000313" key="3">
    <source>
        <dbReference type="EMBL" id="KRT85333.1"/>
    </source>
</evidence>
<protein>
    <submittedName>
        <fullName evidence="3">Uncharacterized protein</fullName>
    </submittedName>
</protein>
<proteinExistence type="predicted"/>
<comment type="caution">
    <text evidence="3">The sequence shown here is derived from an EMBL/GenBank/DDBJ whole genome shotgun (WGS) entry which is preliminary data.</text>
</comment>
<dbReference type="EMBL" id="LJIG01001607">
    <property type="protein sequence ID" value="KRT85333.1"/>
    <property type="molecule type" value="Genomic_DNA"/>
</dbReference>
<name>A0A0T6BDD4_9SCAR</name>
<dbReference type="Proteomes" id="UP000051574">
    <property type="component" value="Unassembled WGS sequence"/>
</dbReference>
<evidence type="ECO:0000256" key="2">
    <source>
        <dbReference type="SAM" id="SignalP"/>
    </source>
</evidence>
<keyword evidence="4" id="KW-1185">Reference proteome</keyword>